<accession>A0A835ZFQ9</accession>
<dbReference type="AlphaFoldDB" id="A0A835ZFQ9"/>
<feature type="non-terminal residue" evidence="1">
    <location>
        <position position="1"/>
    </location>
</feature>
<reference evidence="1" key="1">
    <citation type="submission" date="2021-02" db="EMBL/GenBank/DDBJ databases">
        <title>First Annotated Genome of the Yellow-green Alga Tribonema minus.</title>
        <authorList>
            <person name="Mahan K.M."/>
        </authorList>
    </citation>
    <scope>NUCLEOTIDE SEQUENCE</scope>
    <source>
        <strain evidence="1">UTEX B ZZ1240</strain>
    </source>
</reference>
<gene>
    <name evidence="1" type="ORF">JKP88DRAFT_291257</name>
</gene>
<proteinExistence type="predicted"/>
<comment type="caution">
    <text evidence="1">The sequence shown here is derived from an EMBL/GenBank/DDBJ whole genome shotgun (WGS) entry which is preliminary data.</text>
</comment>
<dbReference type="Proteomes" id="UP000664859">
    <property type="component" value="Unassembled WGS sequence"/>
</dbReference>
<evidence type="ECO:0000313" key="2">
    <source>
        <dbReference type="Proteomes" id="UP000664859"/>
    </source>
</evidence>
<protein>
    <submittedName>
        <fullName evidence="1">Uncharacterized protein</fullName>
    </submittedName>
</protein>
<keyword evidence="2" id="KW-1185">Reference proteome</keyword>
<name>A0A835ZFQ9_9STRA</name>
<dbReference type="EMBL" id="JAFCMP010000001">
    <property type="protein sequence ID" value="KAG5192870.1"/>
    <property type="molecule type" value="Genomic_DNA"/>
</dbReference>
<evidence type="ECO:0000313" key="1">
    <source>
        <dbReference type="EMBL" id="KAG5192870.1"/>
    </source>
</evidence>
<organism evidence="1 2">
    <name type="scientific">Tribonema minus</name>
    <dbReference type="NCBI Taxonomy" id="303371"/>
    <lineage>
        <taxon>Eukaryota</taxon>
        <taxon>Sar</taxon>
        <taxon>Stramenopiles</taxon>
        <taxon>Ochrophyta</taxon>
        <taxon>PX clade</taxon>
        <taxon>Xanthophyceae</taxon>
        <taxon>Tribonematales</taxon>
        <taxon>Tribonemataceae</taxon>
        <taxon>Tribonema</taxon>
    </lineage>
</organism>
<sequence length="120" mass="12220">RSMSSSSSSSSSSSFSPFDALALAAAAALIAVPAARRASSSAAAVALAHASDLRARLEIPFDRDLEALLWGIGGMMFCMARVRSLRRGREDPGWNMAAGSLVAGVVLGLLVEAEPAAAAS</sequence>